<feature type="transmembrane region" description="Helical" evidence="1">
    <location>
        <begin position="136"/>
        <end position="156"/>
    </location>
</feature>
<keyword evidence="1" id="KW-0812">Transmembrane</keyword>
<dbReference type="InterPro" id="IPR021354">
    <property type="entry name" value="DUF2975"/>
</dbReference>
<evidence type="ECO:0008006" key="4">
    <source>
        <dbReference type="Google" id="ProtNLM"/>
    </source>
</evidence>
<organism evidence="2 3">
    <name type="scientific">Flavisolibacter ginsengisoli DSM 18119</name>
    <dbReference type="NCBI Taxonomy" id="1121884"/>
    <lineage>
        <taxon>Bacteria</taxon>
        <taxon>Pseudomonadati</taxon>
        <taxon>Bacteroidota</taxon>
        <taxon>Chitinophagia</taxon>
        <taxon>Chitinophagales</taxon>
        <taxon>Chitinophagaceae</taxon>
        <taxon>Flavisolibacter</taxon>
    </lineage>
</organism>
<feature type="transmembrane region" description="Helical" evidence="1">
    <location>
        <begin position="12"/>
        <end position="37"/>
    </location>
</feature>
<evidence type="ECO:0000256" key="1">
    <source>
        <dbReference type="SAM" id="Phobius"/>
    </source>
</evidence>
<protein>
    <recommendedName>
        <fullName evidence="4">DUF2975 domain-containing protein</fullName>
    </recommendedName>
</protein>
<feature type="transmembrane region" description="Helical" evidence="1">
    <location>
        <begin position="93"/>
        <end position="115"/>
    </location>
</feature>
<keyword evidence="3" id="KW-1185">Reference proteome</keyword>
<feature type="transmembrane region" description="Helical" evidence="1">
    <location>
        <begin position="176"/>
        <end position="193"/>
    </location>
</feature>
<dbReference type="STRING" id="1121884.SAMN02745131_02942"/>
<proteinExistence type="predicted"/>
<dbReference type="Pfam" id="PF11188">
    <property type="entry name" value="DUF2975"/>
    <property type="match status" value="1"/>
</dbReference>
<reference evidence="2 3" key="1">
    <citation type="submission" date="2016-11" db="EMBL/GenBank/DDBJ databases">
        <authorList>
            <person name="Jaros S."/>
            <person name="Januszkiewicz K."/>
            <person name="Wedrychowicz H."/>
        </authorList>
    </citation>
    <scope>NUCLEOTIDE SEQUENCE [LARGE SCALE GENOMIC DNA]</scope>
    <source>
        <strain evidence="2 3">DSM 18119</strain>
    </source>
</reference>
<evidence type="ECO:0000313" key="3">
    <source>
        <dbReference type="Proteomes" id="UP000184048"/>
    </source>
</evidence>
<dbReference type="EMBL" id="FQUU01000012">
    <property type="protein sequence ID" value="SHF54121.1"/>
    <property type="molecule type" value="Genomic_DNA"/>
</dbReference>
<keyword evidence="1" id="KW-1133">Transmembrane helix</keyword>
<gene>
    <name evidence="2" type="ORF">SAMN02745131_02942</name>
</gene>
<dbReference type="Proteomes" id="UP000184048">
    <property type="component" value="Unassembled WGS sequence"/>
</dbReference>
<sequence>MRSTYILSFLRISVSVLFYILLVFSVLFLVASIASIAGNDKAGDLTKKSYSYRVKAFGLQNTNEPFTYSQDSMVKYQKVADEYSVVLEPSSTIGYYALIMKLVYMALGLVILWNFKKIFKETSFRQPFKNTIIKRLRTLAALFILSDVIKLLDYFLFNSYLHHSIASTKFQLLTDVGNGVITGLVILVIAVIYERGKELEEENALTV</sequence>
<keyword evidence="1" id="KW-0472">Membrane</keyword>
<accession>A0A1M5CHH5</accession>
<name>A0A1M5CHH5_9BACT</name>
<evidence type="ECO:0000313" key="2">
    <source>
        <dbReference type="EMBL" id="SHF54121.1"/>
    </source>
</evidence>
<dbReference type="AlphaFoldDB" id="A0A1M5CHH5"/>